<dbReference type="InterPro" id="IPR036140">
    <property type="entry name" value="PFN_sf"/>
</dbReference>
<keyword evidence="4 7" id="KW-0009">Actin-binding</keyword>
<proteinExistence type="inferred from homology"/>
<dbReference type="SUPFAM" id="SSF55770">
    <property type="entry name" value="Profilin (actin-binding protein)"/>
    <property type="match status" value="1"/>
</dbReference>
<dbReference type="PROSITE" id="PS00414">
    <property type="entry name" value="PROFILIN"/>
    <property type="match status" value="1"/>
</dbReference>
<keyword evidence="9" id="KW-1185">Reference proteome</keyword>
<dbReference type="Gene3D" id="3.30.450.30">
    <property type="entry name" value="Dynein light chain 2a, cytoplasmic"/>
    <property type="match status" value="1"/>
</dbReference>
<evidence type="ECO:0000256" key="1">
    <source>
        <dbReference type="ARBA" id="ARBA00004245"/>
    </source>
</evidence>
<evidence type="ECO:0000313" key="8">
    <source>
        <dbReference type="EMBL" id="KAK9812885.1"/>
    </source>
</evidence>
<comment type="subunit">
    <text evidence="6">Occurs in many kinds of cells as a complex with monomeric actin in a 1:1 ratio.</text>
</comment>
<dbReference type="InterPro" id="IPR005455">
    <property type="entry name" value="PFN_euk"/>
</dbReference>
<dbReference type="PANTHER" id="PTHR11604">
    <property type="entry name" value="PROFILIN"/>
    <property type="match status" value="1"/>
</dbReference>
<dbReference type="CDD" id="cd00148">
    <property type="entry name" value="PROF"/>
    <property type="match status" value="1"/>
</dbReference>
<dbReference type="GO" id="GO:0003785">
    <property type="term" value="F:actin monomer binding"/>
    <property type="evidence" value="ECO:0007669"/>
    <property type="project" value="TreeGrafter"/>
</dbReference>
<evidence type="ECO:0000256" key="4">
    <source>
        <dbReference type="ARBA" id="ARBA00023203"/>
    </source>
</evidence>
<evidence type="ECO:0000256" key="3">
    <source>
        <dbReference type="ARBA" id="ARBA00022490"/>
    </source>
</evidence>
<dbReference type="AlphaFoldDB" id="A0AAW1PWX8"/>
<keyword evidence="3" id="KW-0963">Cytoplasm</keyword>
<reference evidence="8 9" key="1">
    <citation type="journal article" date="2024" name="Nat. Commun.">
        <title>Phylogenomics reveals the evolutionary origins of lichenization in chlorophyte algae.</title>
        <authorList>
            <person name="Puginier C."/>
            <person name="Libourel C."/>
            <person name="Otte J."/>
            <person name="Skaloud P."/>
            <person name="Haon M."/>
            <person name="Grisel S."/>
            <person name="Petersen M."/>
            <person name="Berrin J.G."/>
            <person name="Delaux P.M."/>
            <person name="Dal Grande F."/>
            <person name="Keller J."/>
        </authorList>
    </citation>
    <scope>NUCLEOTIDE SEQUENCE [LARGE SCALE GENOMIC DNA]</scope>
    <source>
        <strain evidence="8 9">SAG 2043</strain>
    </source>
</reference>
<organism evidence="8 9">
    <name type="scientific">[Myrmecia] bisecta</name>
    <dbReference type="NCBI Taxonomy" id="41462"/>
    <lineage>
        <taxon>Eukaryota</taxon>
        <taxon>Viridiplantae</taxon>
        <taxon>Chlorophyta</taxon>
        <taxon>core chlorophytes</taxon>
        <taxon>Trebouxiophyceae</taxon>
        <taxon>Trebouxiales</taxon>
        <taxon>Trebouxiaceae</taxon>
        <taxon>Myrmecia</taxon>
    </lineage>
</organism>
<comment type="subcellular location">
    <subcellularLocation>
        <location evidence="1">Cytoplasm</location>
        <location evidence="1">Cytoskeleton</location>
    </subcellularLocation>
</comment>
<dbReference type="GO" id="GO:0005938">
    <property type="term" value="C:cell cortex"/>
    <property type="evidence" value="ECO:0007669"/>
    <property type="project" value="TreeGrafter"/>
</dbReference>
<dbReference type="InterPro" id="IPR048278">
    <property type="entry name" value="PFN"/>
</dbReference>
<dbReference type="GO" id="GO:0005856">
    <property type="term" value="C:cytoskeleton"/>
    <property type="evidence" value="ECO:0007669"/>
    <property type="project" value="UniProtKB-SubCell"/>
</dbReference>
<keyword evidence="5 6" id="KW-0206">Cytoskeleton</keyword>
<evidence type="ECO:0000256" key="7">
    <source>
        <dbReference type="RuleBase" id="RU003909"/>
    </source>
</evidence>
<dbReference type="SMART" id="SM00392">
    <property type="entry name" value="PROF"/>
    <property type="match status" value="1"/>
</dbReference>
<comment type="function">
    <text evidence="6">Binds to actin and affects the structure of the cytoskeleton. At high concentrations, profilin prevents the polymerization of actin, whereas it enhances it at low concentrations.</text>
</comment>
<comment type="caution">
    <text evidence="8">The sequence shown here is derived from an EMBL/GenBank/DDBJ whole genome shotgun (WGS) entry which is preliminary data.</text>
</comment>
<dbReference type="InterPro" id="IPR027310">
    <property type="entry name" value="Profilin_CS"/>
</dbReference>
<evidence type="ECO:0000256" key="2">
    <source>
        <dbReference type="ARBA" id="ARBA00010058"/>
    </source>
</evidence>
<evidence type="ECO:0000256" key="5">
    <source>
        <dbReference type="ARBA" id="ARBA00023212"/>
    </source>
</evidence>
<dbReference type="EMBL" id="JALJOR010000008">
    <property type="protein sequence ID" value="KAK9812885.1"/>
    <property type="molecule type" value="Genomic_DNA"/>
</dbReference>
<dbReference type="PRINTS" id="PR00392">
    <property type="entry name" value="PROFILIN"/>
</dbReference>
<evidence type="ECO:0000313" key="9">
    <source>
        <dbReference type="Proteomes" id="UP001489004"/>
    </source>
</evidence>
<dbReference type="PANTHER" id="PTHR11604:SF0">
    <property type="entry name" value="PROFILIN"/>
    <property type="match status" value="1"/>
</dbReference>
<evidence type="ECO:0000256" key="6">
    <source>
        <dbReference type="RuleBase" id="RU003908"/>
    </source>
</evidence>
<accession>A0AAW1PWX8</accession>
<dbReference type="PRINTS" id="PR01640">
    <property type="entry name" value="PROFILINPLNT"/>
</dbReference>
<dbReference type="Proteomes" id="UP001489004">
    <property type="component" value="Unassembled WGS sequence"/>
</dbReference>
<dbReference type="Pfam" id="PF00235">
    <property type="entry name" value="Profilin"/>
    <property type="match status" value="1"/>
</dbReference>
<name>A0AAW1PWX8_9CHLO</name>
<protein>
    <recommendedName>
        <fullName evidence="7">Profilin</fullName>
    </recommendedName>
</protein>
<dbReference type="FunFam" id="3.30.450.30:FF:000001">
    <property type="entry name" value="Profilin"/>
    <property type="match status" value="1"/>
</dbReference>
<gene>
    <name evidence="8" type="ORF">WJX72_005251</name>
</gene>
<sequence length="132" mass="13717">MSWQTYIDDHLMAPLPHGGQLAHAAIVGQDGGVWAQSESFPEITEKEVADIVKGFTDTGSLAQSGLYVGGTKYLVVTGEEGTVIRGKKGPAGVTIRKTNSALVIGIYGEGAQPGEANVAVENMGDYLVGQGI</sequence>
<comment type="similarity">
    <text evidence="2 7">Belongs to the profilin family.</text>
</comment>